<dbReference type="InterPro" id="IPR006016">
    <property type="entry name" value="UspA"/>
</dbReference>
<feature type="domain" description="UspA" evidence="2">
    <location>
        <begin position="1"/>
        <end position="142"/>
    </location>
</feature>
<evidence type="ECO:0000313" key="3">
    <source>
        <dbReference type="EMBL" id="ARN78178.1"/>
    </source>
</evidence>
<dbReference type="Gene3D" id="3.40.50.620">
    <property type="entry name" value="HUPs"/>
    <property type="match status" value="2"/>
</dbReference>
<protein>
    <submittedName>
        <fullName evidence="3">Universal stress protein UspA</fullName>
    </submittedName>
</protein>
<dbReference type="Proteomes" id="UP000193431">
    <property type="component" value="Chromosome"/>
</dbReference>
<accession>A0A1W6MKP0</accession>
<dbReference type="PANTHER" id="PTHR46268:SF6">
    <property type="entry name" value="UNIVERSAL STRESS PROTEIN UP12"/>
    <property type="match status" value="1"/>
</dbReference>
<dbReference type="CDD" id="cd00293">
    <property type="entry name" value="USP-like"/>
    <property type="match status" value="2"/>
</dbReference>
<feature type="domain" description="UspA" evidence="2">
    <location>
        <begin position="151"/>
        <end position="269"/>
    </location>
</feature>
<name>A0A1W6MKP0_9FLAO</name>
<dbReference type="OrthoDB" id="1522603at2"/>
<evidence type="ECO:0000313" key="4">
    <source>
        <dbReference type="Proteomes" id="UP000193431"/>
    </source>
</evidence>
<reference evidence="3 4" key="1">
    <citation type="submission" date="2016-11" db="EMBL/GenBank/DDBJ databases">
        <title>Trade-off between light-utilization and light-protection in marine flavobacteria.</title>
        <authorList>
            <person name="Kumagai Y."/>
        </authorList>
    </citation>
    <scope>NUCLEOTIDE SEQUENCE [LARGE SCALE GENOMIC DNA]</scope>
    <source>
        <strain evidence="3 4">JCM 13191</strain>
    </source>
</reference>
<dbReference type="InterPro" id="IPR006015">
    <property type="entry name" value="Universal_stress_UspA"/>
</dbReference>
<dbReference type="PANTHER" id="PTHR46268">
    <property type="entry name" value="STRESS RESPONSE PROTEIN NHAX"/>
    <property type="match status" value="1"/>
</dbReference>
<comment type="similarity">
    <text evidence="1">Belongs to the universal stress protein A family.</text>
</comment>
<dbReference type="EMBL" id="CP019344">
    <property type="protein sequence ID" value="ARN78178.1"/>
    <property type="molecule type" value="Genomic_DNA"/>
</dbReference>
<dbReference type="SUPFAM" id="SSF52402">
    <property type="entry name" value="Adenine nucleotide alpha hydrolases-like"/>
    <property type="match status" value="2"/>
</dbReference>
<dbReference type="PRINTS" id="PR01438">
    <property type="entry name" value="UNVRSLSTRESS"/>
</dbReference>
<evidence type="ECO:0000256" key="1">
    <source>
        <dbReference type="ARBA" id="ARBA00008791"/>
    </source>
</evidence>
<organism evidence="3 4">
    <name type="scientific">Nonlabens spongiae</name>
    <dbReference type="NCBI Taxonomy" id="331648"/>
    <lineage>
        <taxon>Bacteria</taxon>
        <taxon>Pseudomonadati</taxon>
        <taxon>Bacteroidota</taxon>
        <taxon>Flavobacteriia</taxon>
        <taxon>Flavobacteriales</taxon>
        <taxon>Flavobacteriaceae</taxon>
        <taxon>Nonlabens</taxon>
    </lineage>
</organism>
<dbReference type="InterPro" id="IPR014729">
    <property type="entry name" value="Rossmann-like_a/b/a_fold"/>
</dbReference>
<keyword evidence="4" id="KW-1185">Reference proteome</keyword>
<sequence>MKHIIIPVDFSAFSENALKAGAVLAQKFGAKLHVLHMLELSDSIISSSSSSGRDNEMLFLLQLAQKQFGPFLDKDYLKGVEVEAVVKHHKVYAEVDSIAKDIHADLIIMGSRGKSRETGFFGTGSNTARMVRNSETPVLVVKEGQDFAFAKAVIATDLSLESIPAYKKAKTLFDMLDCDHETVYVNRPDSSFLSDTDFNERVEEFAHAGGPEQVKSVNDYSIEAGVLSYADQHDIDLVAVSTHARKGADYFFNGSIAESIAQHSNLPVLSFKI</sequence>
<evidence type="ECO:0000259" key="2">
    <source>
        <dbReference type="Pfam" id="PF00582"/>
    </source>
</evidence>
<proteinExistence type="inferred from homology"/>
<dbReference type="AlphaFoldDB" id="A0A1W6MKP0"/>
<dbReference type="Pfam" id="PF00582">
    <property type="entry name" value="Usp"/>
    <property type="match status" value="2"/>
</dbReference>
<dbReference type="RefSeq" id="WP_085766978.1">
    <property type="nucleotide sequence ID" value="NZ_CP019344.1"/>
</dbReference>
<gene>
    <name evidence="3" type="ORF">BST97_09330</name>
</gene>